<dbReference type="STRING" id="1335309.GA0116948_102146"/>
<proteinExistence type="predicted"/>
<evidence type="ECO:0000259" key="7">
    <source>
        <dbReference type="Pfam" id="PF01103"/>
    </source>
</evidence>
<evidence type="ECO:0000313" key="8">
    <source>
        <dbReference type="EMBL" id="SCB94383.1"/>
    </source>
</evidence>
<gene>
    <name evidence="8" type="ORF">GA0116948_102146</name>
</gene>
<dbReference type="Proteomes" id="UP000242818">
    <property type="component" value="Unassembled WGS sequence"/>
</dbReference>
<keyword evidence="2" id="KW-0812">Transmembrane</keyword>
<evidence type="ECO:0000256" key="4">
    <source>
        <dbReference type="ARBA" id="ARBA00023136"/>
    </source>
</evidence>
<keyword evidence="4" id="KW-0472">Membrane</keyword>
<protein>
    <submittedName>
        <fullName evidence="8">Outer membrane protein assembly factor BamA</fullName>
    </submittedName>
</protein>
<sequence length="766" mass="87317">MLTYYRNIFLFICSCLLCYACSSTKSVPEGDRLYTGAAVKWKSDKKNKKPSDFSSLSDGMNNVIRPKPNKKFLGMPIRLWLYNLGHEPRGKGLNYLLRKKWGEAPVLVSSVKTQITSDLLQHYLEDNGYFQNEWSAAIKNSGRKKASAIYTVQPNIRYHIKSVRWETDTSTKVGRDFARTNNKRRTLLKIHDPYSFDIIKQERERIQSQMRNNGYFFFTADNILVQVDSTNNGEVDLFVKIKDNTNKLATRAYYMHDITIYPDYSLTDSTQSKGPVTLYKNFRIIDPNKEFKPIVFDRTMVLLPDSLYRLRKHDATLQRLVSLGTFKFIKAQFRPFSRDSSLLNASFYLTPYPKHSLQFELRGTSKSNNFVGSEIAVSAKNRNWLHSATLLELNLSAGFEVQNGGQSIGKNSYTLKGEVAATFPRFITPFRINPPTPYVPRTRLSTSYELWSQQDLYKLNSFTLQAQYLWKQTRNVSHVFSPISITFVLPTDTTSAYDSIIHYDPSQKAALEKQFILGSNYTITFNNQSDKRVHGFYISANADVAGNLAGLFLKKNQGDTAKALLGVPIAQYIRFQLDGRYYWKLSKGITWVNRVFAGYGLPYGNSQQLPFVKQYFTGGANSLRAFRARTLGPGAYRLPDSVSRYIANESGDIKLELNSELRMHLVSVVNAALFVDAGNIWTQKYIADQPGSQFHFSNFGSQMAVGTGIGLRVDASIVVVRLDLGIPLRKPWLDPGQRWVINKINFGDSDWRKENMVLNIAIGYPF</sequence>
<feature type="signal peptide" evidence="6">
    <location>
        <begin position="1"/>
        <end position="20"/>
    </location>
</feature>
<dbReference type="AlphaFoldDB" id="A0A1C4AIJ2"/>
<dbReference type="EMBL" id="FMAR01000002">
    <property type="protein sequence ID" value="SCB94383.1"/>
    <property type="molecule type" value="Genomic_DNA"/>
</dbReference>
<name>A0A1C4AIJ2_9BACT</name>
<evidence type="ECO:0000256" key="2">
    <source>
        <dbReference type="ARBA" id="ARBA00022692"/>
    </source>
</evidence>
<keyword evidence="9" id="KW-1185">Reference proteome</keyword>
<dbReference type="GO" id="GO:0019867">
    <property type="term" value="C:outer membrane"/>
    <property type="evidence" value="ECO:0007669"/>
    <property type="project" value="InterPro"/>
</dbReference>
<dbReference type="PANTHER" id="PTHR12815">
    <property type="entry name" value="SORTING AND ASSEMBLY MACHINERY SAMM50 PROTEIN FAMILY MEMBER"/>
    <property type="match status" value="1"/>
</dbReference>
<dbReference type="OrthoDB" id="9814535at2"/>
<dbReference type="InterPro" id="IPR039910">
    <property type="entry name" value="D15-like"/>
</dbReference>
<dbReference type="PANTHER" id="PTHR12815:SF47">
    <property type="entry name" value="TRANSLOCATION AND ASSEMBLY MODULE SUBUNIT TAMA"/>
    <property type="match status" value="1"/>
</dbReference>
<evidence type="ECO:0000313" key="9">
    <source>
        <dbReference type="Proteomes" id="UP000242818"/>
    </source>
</evidence>
<comment type="subcellular location">
    <subcellularLocation>
        <location evidence="1">Membrane</location>
    </subcellularLocation>
</comment>
<accession>A0A1C4AIJ2</accession>
<evidence type="ECO:0000256" key="5">
    <source>
        <dbReference type="ARBA" id="ARBA00023237"/>
    </source>
</evidence>
<feature type="domain" description="Bacterial surface antigen (D15)" evidence="7">
    <location>
        <begin position="512"/>
        <end position="739"/>
    </location>
</feature>
<dbReference type="InterPro" id="IPR000184">
    <property type="entry name" value="Bac_surfAg_D15"/>
</dbReference>
<evidence type="ECO:0000256" key="1">
    <source>
        <dbReference type="ARBA" id="ARBA00004370"/>
    </source>
</evidence>
<feature type="chain" id="PRO_5008688774" evidence="6">
    <location>
        <begin position="21"/>
        <end position="766"/>
    </location>
</feature>
<evidence type="ECO:0000256" key="3">
    <source>
        <dbReference type="ARBA" id="ARBA00022729"/>
    </source>
</evidence>
<dbReference type="Gene3D" id="2.40.160.50">
    <property type="entry name" value="membrane protein fhac: a member of the omp85/tpsb transporter family"/>
    <property type="match status" value="1"/>
</dbReference>
<dbReference type="Gene3D" id="3.10.20.310">
    <property type="entry name" value="membrane protein fhac"/>
    <property type="match status" value="1"/>
</dbReference>
<reference evidence="8 9" key="1">
    <citation type="submission" date="2016-08" db="EMBL/GenBank/DDBJ databases">
        <authorList>
            <person name="Seilhamer J.J."/>
        </authorList>
    </citation>
    <scope>NUCLEOTIDE SEQUENCE [LARGE SCALE GENOMIC DNA]</scope>
    <source>
        <strain evidence="8 9">A37T2</strain>
    </source>
</reference>
<evidence type="ECO:0000256" key="6">
    <source>
        <dbReference type="SAM" id="SignalP"/>
    </source>
</evidence>
<dbReference type="Pfam" id="PF01103">
    <property type="entry name" value="Omp85"/>
    <property type="match status" value="1"/>
</dbReference>
<keyword evidence="5" id="KW-0998">Cell outer membrane</keyword>
<keyword evidence="3 6" id="KW-0732">Signal</keyword>
<organism evidence="8 9">
    <name type="scientific">Chitinophaga costaii</name>
    <dbReference type="NCBI Taxonomy" id="1335309"/>
    <lineage>
        <taxon>Bacteria</taxon>
        <taxon>Pseudomonadati</taxon>
        <taxon>Bacteroidota</taxon>
        <taxon>Chitinophagia</taxon>
        <taxon>Chitinophagales</taxon>
        <taxon>Chitinophagaceae</taxon>
        <taxon>Chitinophaga</taxon>
    </lineage>
</organism>